<dbReference type="PANTHER" id="PTHR43308">
    <property type="entry name" value="OUTER MEMBRANE PROTEIN ALPHA-RELATED"/>
    <property type="match status" value="1"/>
</dbReference>
<dbReference type="InterPro" id="IPR003646">
    <property type="entry name" value="SH3-like_bac-type"/>
</dbReference>
<dbReference type="Pfam" id="PF08239">
    <property type="entry name" value="SH3_3"/>
    <property type="match status" value="1"/>
</dbReference>
<dbReference type="PROSITE" id="PS51272">
    <property type="entry name" value="SLH"/>
    <property type="match status" value="3"/>
</dbReference>
<dbReference type="Proteomes" id="UP000315711">
    <property type="component" value="Unassembled WGS sequence"/>
</dbReference>
<dbReference type="PANTHER" id="PTHR43308:SF1">
    <property type="entry name" value="OUTER MEMBRANE PROTEIN ALPHA"/>
    <property type="match status" value="1"/>
</dbReference>
<feature type="signal peptide" evidence="2">
    <location>
        <begin position="1"/>
        <end position="30"/>
    </location>
</feature>
<dbReference type="InterPro" id="IPR023346">
    <property type="entry name" value="Lysozyme-like_dom_sf"/>
</dbReference>
<comment type="caution">
    <text evidence="4">The sequence shown here is derived from an EMBL/GenBank/DDBJ whole genome shotgun (WGS) entry which is preliminary data.</text>
</comment>
<evidence type="ECO:0000313" key="5">
    <source>
        <dbReference type="Proteomes" id="UP000315711"/>
    </source>
</evidence>
<evidence type="ECO:0000259" key="3">
    <source>
        <dbReference type="PROSITE" id="PS51272"/>
    </source>
</evidence>
<name>A0A562QT48_9BACI</name>
<dbReference type="Pfam" id="PF00395">
    <property type="entry name" value="SLH"/>
    <property type="match status" value="3"/>
</dbReference>
<keyword evidence="1 2" id="KW-0732">Signal</keyword>
<gene>
    <name evidence="4" type="ORF">IQ10_00352</name>
</gene>
<feature type="chain" id="PRO_5021974632" evidence="2">
    <location>
        <begin position="31"/>
        <end position="509"/>
    </location>
</feature>
<evidence type="ECO:0000256" key="2">
    <source>
        <dbReference type="SAM" id="SignalP"/>
    </source>
</evidence>
<dbReference type="SUPFAM" id="SSF53955">
    <property type="entry name" value="Lysozyme-like"/>
    <property type="match status" value="1"/>
</dbReference>
<proteinExistence type="predicted"/>
<feature type="domain" description="SLH" evidence="3">
    <location>
        <begin position="325"/>
        <end position="388"/>
    </location>
</feature>
<reference evidence="4 5" key="1">
    <citation type="journal article" date="2015" name="Stand. Genomic Sci.">
        <title>Genomic Encyclopedia of Bacterial and Archaeal Type Strains, Phase III: the genomes of soil and plant-associated and newly described type strains.</title>
        <authorList>
            <person name="Whitman W.B."/>
            <person name="Woyke T."/>
            <person name="Klenk H.P."/>
            <person name="Zhou Y."/>
            <person name="Lilburn T.G."/>
            <person name="Beck B.J."/>
            <person name="De Vos P."/>
            <person name="Vandamme P."/>
            <person name="Eisen J.A."/>
            <person name="Garrity G."/>
            <person name="Hugenholtz P."/>
            <person name="Kyrpides N.C."/>
        </authorList>
    </citation>
    <scope>NUCLEOTIDE SEQUENCE [LARGE SCALE GENOMIC DNA]</scope>
    <source>
        <strain evidence="4 5">CGMCC 1.10116</strain>
    </source>
</reference>
<evidence type="ECO:0000313" key="4">
    <source>
        <dbReference type="EMBL" id="TWI59929.1"/>
    </source>
</evidence>
<evidence type="ECO:0000256" key="1">
    <source>
        <dbReference type="ARBA" id="ARBA00022729"/>
    </source>
</evidence>
<organism evidence="4 5">
    <name type="scientific">Halalkalibacter nanhaiisediminis</name>
    <dbReference type="NCBI Taxonomy" id="688079"/>
    <lineage>
        <taxon>Bacteria</taxon>
        <taxon>Bacillati</taxon>
        <taxon>Bacillota</taxon>
        <taxon>Bacilli</taxon>
        <taxon>Bacillales</taxon>
        <taxon>Bacillaceae</taxon>
        <taxon>Halalkalibacter</taxon>
    </lineage>
</organism>
<accession>A0A562QT48</accession>
<keyword evidence="5" id="KW-1185">Reference proteome</keyword>
<protein>
    <submittedName>
        <fullName evidence="4">SH3 domain-containing protein</fullName>
    </submittedName>
</protein>
<dbReference type="RefSeq" id="WP_144448749.1">
    <property type="nucleotide sequence ID" value="NZ_VLKZ01000001.1"/>
</dbReference>
<dbReference type="OrthoDB" id="2690990at2"/>
<dbReference type="EMBL" id="VLKZ01000001">
    <property type="protein sequence ID" value="TWI59929.1"/>
    <property type="molecule type" value="Genomic_DNA"/>
</dbReference>
<dbReference type="AlphaFoldDB" id="A0A562QT48"/>
<feature type="domain" description="SLH" evidence="3">
    <location>
        <begin position="450"/>
        <end position="509"/>
    </location>
</feature>
<dbReference type="InterPro" id="IPR051465">
    <property type="entry name" value="Cell_Envelope_Struct_Comp"/>
</dbReference>
<sequence>MYQTFKFRMIPILMMSLLIFVTLGTQTSYAAENVAEKCGYEPRPGVNPSYQMTNCLLTEMALTYDIPPEVVKGVAHMENSSWAQFNANGEAIESFDGGIGLMQVTLYQHYDINRLKNDLVYNIQAGVEILNSMFTRGDLPKINDHERNIIEHWYFAMMAYNGTMPINSPVIQSSGERNSEAYQERVFDLINEYHLLSLARIPFEPSDFQYDPEAREPIQFVTKHVETNQALTKSSYYFEPNEYVQSTTTRLQLRENPTSSSKSLSTINEGEVITITGDFTYDSNPQSRNHFVWYPATKWDGTSGYVASSYLEASDYVESPEKPVIVEPFPDVPLSHWGAEAIYFLTEQGIIKGYPNGYYGVSDSITRAQAATLLVRSENLSMDNRPNPNFQDVPTNHPYYDAIAAAVDEGIFSGVTATQFQPNEQLTRAQMAVLLNRLYTFEEPTIDHPFTDVPAGAWYEDDVHTLYSNRIVAGKTQTTYAPNSDVTRAEFAVFMHRVMTGNNEIVTPA</sequence>
<dbReference type="InterPro" id="IPR001119">
    <property type="entry name" value="SLH_dom"/>
</dbReference>
<dbReference type="Gene3D" id="2.30.30.40">
    <property type="entry name" value="SH3 Domains"/>
    <property type="match status" value="1"/>
</dbReference>
<feature type="domain" description="SLH" evidence="3">
    <location>
        <begin position="389"/>
        <end position="449"/>
    </location>
</feature>
<dbReference type="Gene3D" id="1.10.530.10">
    <property type="match status" value="1"/>
</dbReference>